<dbReference type="InterPro" id="IPR017871">
    <property type="entry name" value="ABC_transporter-like_CS"/>
</dbReference>
<evidence type="ECO:0000256" key="5">
    <source>
        <dbReference type="ARBA" id="ARBA00022692"/>
    </source>
</evidence>
<dbReference type="PROSITE" id="PS50929">
    <property type="entry name" value="ABC_TM1F"/>
    <property type="match status" value="1"/>
</dbReference>
<dbReference type="AlphaFoldDB" id="A0A2Z4LLS1"/>
<dbReference type="PROSITE" id="PS50893">
    <property type="entry name" value="ABC_TRANSPORTER_2"/>
    <property type="match status" value="1"/>
</dbReference>
<dbReference type="FunFam" id="3.40.50.300:FF:000854">
    <property type="entry name" value="Multidrug ABC transporter ATP-binding protein"/>
    <property type="match status" value="1"/>
</dbReference>
<dbReference type="InterPro" id="IPR003593">
    <property type="entry name" value="AAA+_ATPase"/>
</dbReference>
<evidence type="ECO:0000256" key="2">
    <source>
        <dbReference type="ARBA" id="ARBA00005417"/>
    </source>
</evidence>
<dbReference type="InterPro" id="IPR039421">
    <property type="entry name" value="Type_1_exporter"/>
</dbReference>
<comment type="similarity">
    <text evidence="2">Belongs to the ABC transporter superfamily.</text>
</comment>
<dbReference type="PROSITE" id="PS00211">
    <property type="entry name" value="ABC_TRANSPORTER_1"/>
    <property type="match status" value="1"/>
</dbReference>
<keyword evidence="3" id="KW-0813">Transport</keyword>
<keyword evidence="6" id="KW-0547">Nucleotide-binding</keyword>
<name>A0A2Z4LLS1_9BACT</name>
<dbReference type="SMART" id="SM00382">
    <property type="entry name" value="AAA"/>
    <property type="match status" value="1"/>
</dbReference>
<dbReference type="InterPro" id="IPR027417">
    <property type="entry name" value="P-loop_NTPase"/>
</dbReference>
<evidence type="ECO:0000256" key="7">
    <source>
        <dbReference type="ARBA" id="ARBA00022840"/>
    </source>
</evidence>
<reference evidence="11" key="1">
    <citation type="submission" date="2018-06" db="EMBL/GenBank/DDBJ databases">
        <title>Complete genome sequences of Mycoplasma anatis, M. anseris and M. cloacale type strains.</title>
        <authorList>
            <person name="Grozner D."/>
            <person name="Forro B."/>
            <person name="Sulyok K.M."/>
            <person name="Marton S."/>
            <person name="Kreizinger Z."/>
            <person name="Banyai K."/>
            <person name="Gyuranecz M."/>
        </authorList>
    </citation>
    <scope>NUCLEOTIDE SEQUENCE [LARGE SCALE GENOMIC DNA]</scope>
    <source>
        <strain evidence="11">NCTC 10199</strain>
    </source>
</reference>
<dbReference type="CDD" id="cd18548">
    <property type="entry name" value="ABC_6TM_Tm287_like"/>
    <property type="match status" value="1"/>
</dbReference>
<keyword evidence="5" id="KW-0812">Transmembrane</keyword>
<evidence type="ECO:0000313" key="11">
    <source>
        <dbReference type="Proteomes" id="UP000249865"/>
    </source>
</evidence>
<dbReference type="Gene3D" id="1.20.1560.10">
    <property type="entry name" value="ABC transporter type 1, transmembrane domain"/>
    <property type="match status" value="1"/>
</dbReference>
<dbReference type="KEGG" id="mclo:DK849_01005"/>
<dbReference type="GO" id="GO:0005886">
    <property type="term" value="C:plasma membrane"/>
    <property type="evidence" value="ECO:0007669"/>
    <property type="project" value="UniProtKB-SubCell"/>
</dbReference>
<dbReference type="EMBL" id="CP030103">
    <property type="protein sequence ID" value="AWX42659.1"/>
    <property type="molecule type" value="Genomic_DNA"/>
</dbReference>
<evidence type="ECO:0000256" key="4">
    <source>
        <dbReference type="ARBA" id="ARBA00022475"/>
    </source>
</evidence>
<dbReference type="InterPro" id="IPR036640">
    <property type="entry name" value="ABC1_TM_sf"/>
</dbReference>
<dbReference type="Proteomes" id="UP000249865">
    <property type="component" value="Chromosome"/>
</dbReference>
<dbReference type="Pfam" id="PF00005">
    <property type="entry name" value="ABC_tran"/>
    <property type="match status" value="1"/>
</dbReference>
<evidence type="ECO:0000256" key="9">
    <source>
        <dbReference type="ARBA" id="ARBA00023136"/>
    </source>
</evidence>
<evidence type="ECO:0000313" key="10">
    <source>
        <dbReference type="EMBL" id="AWX42659.1"/>
    </source>
</evidence>
<dbReference type="SUPFAM" id="SSF52540">
    <property type="entry name" value="P-loop containing nucleoside triphosphate hydrolases"/>
    <property type="match status" value="1"/>
</dbReference>
<organism evidence="10 11">
    <name type="scientific">Metamycoplasma cloacale</name>
    <dbReference type="NCBI Taxonomy" id="92401"/>
    <lineage>
        <taxon>Bacteria</taxon>
        <taxon>Bacillati</taxon>
        <taxon>Mycoplasmatota</taxon>
        <taxon>Mycoplasmoidales</taxon>
        <taxon>Metamycoplasmataceae</taxon>
        <taxon>Metamycoplasma</taxon>
    </lineage>
</organism>
<evidence type="ECO:0000256" key="3">
    <source>
        <dbReference type="ARBA" id="ARBA00022448"/>
    </source>
</evidence>
<dbReference type="PANTHER" id="PTHR43394:SF1">
    <property type="entry name" value="ATP-BINDING CASSETTE SUB-FAMILY B MEMBER 10, MITOCHONDRIAL"/>
    <property type="match status" value="1"/>
</dbReference>
<dbReference type="InterPro" id="IPR003439">
    <property type="entry name" value="ABC_transporter-like_ATP-bd"/>
</dbReference>
<dbReference type="GO" id="GO:0015421">
    <property type="term" value="F:ABC-type oligopeptide transporter activity"/>
    <property type="evidence" value="ECO:0007669"/>
    <property type="project" value="TreeGrafter"/>
</dbReference>
<accession>A0A2Z4LLS1</accession>
<evidence type="ECO:0000256" key="8">
    <source>
        <dbReference type="ARBA" id="ARBA00022989"/>
    </source>
</evidence>
<keyword evidence="7 10" id="KW-0067">ATP-binding</keyword>
<keyword evidence="11" id="KW-1185">Reference proteome</keyword>
<dbReference type="GO" id="GO:0016887">
    <property type="term" value="F:ATP hydrolysis activity"/>
    <property type="evidence" value="ECO:0007669"/>
    <property type="project" value="InterPro"/>
</dbReference>
<protein>
    <submittedName>
        <fullName evidence="10">ABC transporter ATP-binding protein</fullName>
    </submittedName>
</protein>
<dbReference type="GO" id="GO:0005524">
    <property type="term" value="F:ATP binding"/>
    <property type="evidence" value="ECO:0007669"/>
    <property type="project" value="UniProtKB-KW"/>
</dbReference>
<dbReference type="OrthoDB" id="383768at2"/>
<comment type="subcellular location">
    <subcellularLocation>
        <location evidence="1">Cell membrane</location>
        <topology evidence="1">Multi-pass membrane protein</topology>
    </subcellularLocation>
</comment>
<dbReference type="RefSeq" id="WP_029329908.1">
    <property type="nucleotide sequence ID" value="NZ_CP030103.1"/>
</dbReference>
<dbReference type="Pfam" id="PF00664">
    <property type="entry name" value="ABC_membrane"/>
    <property type="match status" value="1"/>
</dbReference>
<keyword evidence="8" id="KW-1133">Transmembrane helix</keyword>
<proteinExistence type="inferred from homology"/>
<dbReference type="PANTHER" id="PTHR43394">
    <property type="entry name" value="ATP-DEPENDENT PERMEASE MDL1, MITOCHONDRIAL"/>
    <property type="match status" value="1"/>
</dbReference>
<sequence>MLRIFKLMSTKYKVLSIFAIIFTILQALAFLLVPTFVSVLINFMANDTINSFSIFIWKIAVANSKEGIKLVSILLVITVLIGTTAGLASSYMAAHVSTGGARDVRNYLWKHLTTLSQKDIEYFSHAKIITRFTIDISRIQMGIISFLRTMIIGPANLILGLTFALLTNLNLSISFGILIPLLVITMIIFGLRLSKLFKQEQVAHDAINTESRENILGAKVIKSYNLEENQLIKFEKENINLSKISKKAWLSFNSMFNIIMLIANLVVVIIFGVGASSWKQTTNIAEHATLIGNINAFTQYTMIVVNGIVLTTMVLFNIYRASISTKRIFEIIDTKPDIPYIKSDKKISNGFIEFKNVTFKYYETSEKNVLENINFSVKPGETLGIIGPTGCGKSTIAKLMCLDFKTSIGEVLIDGNNIQEIDTDSLRTNISHVYQVPTILSGTIKSNLLFAKPDATEDEMIKATQMSCAYEYINRFSDKYEHELEQKGANLSGGQKQRLAIAQGLIRKPKILILDDSTSALDAKTEAIVRNNIKTEFKDANITTVIIAQKISSIIDADKIIVLHHGKISDIGTHNELMERNDLYREIALTQLGGENA</sequence>
<keyword evidence="4" id="KW-1003">Cell membrane</keyword>
<evidence type="ECO:0000256" key="1">
    <source>
        <dbReference type="ARBA" id="ARBA00004651"/>
    </source>
</evidence>
<gene>
    <name evidence="10" type="ORF">DK849_01005</name>
</gene>
<dbReference type="Gene3D" id="3.40.50.300">
    <property type="entry name" value="P-loop containing nucleotide triphosphate hydrolases"/>
    <property type="match status" value="1"/>
</dbReference>
<evidence type="ECO:0000256" key="6">
    <source>
        <dbReference type="ARBA" id="ARBA00022741"/>
    </source>
</evidence>
<dbReference type="SUPFAM" id="SSF90123">
    <property type="entry name" value="ABC transporter transmembrane region"/>
    <property type="match status" value="1"/>
</dbReference>
<dbReference type="InterPro" id="IPR011527">
    <property type="entry name" value="ABC1_TM_dom"/>
</dbReference>
<keyword evidence="9" id="KW-0472">Membrane</keyword>